<keyword evidence="2" id="KW-0472">Membrane</keyword>
<evidence type="ECO:0000256" key="2">
    <source>
        <dbReference type="SAM" id="Phobius"/>
    </source>
</evidence>
<feature type="compositionally biased region" description="Low complexity" evidence="1">
    <location>
        <begin position="252"/>
        <end position="266"/>
    </location>
</feature>
<feature type="transmembrane region" description="Helical" evidence="2">
    <location>
        <begin position="6"/>
        <end position="22"/>
    </location>
</feature>
<proteinExistence type="predicted"/>
<feature type="region of interest" description="Disordered" evidence="1">
    <location>
        <begin position="251"/>
        <end position="275"/>
    </location>
</feature>
<keyword evidence="2" id="KW-0812">Transmembrane</keyword>
<keyword evidence="2" id="KW-1133">Transmembrane helix</keyword>
<gene>
    <name evidence="3" type="ORF">cubi_01412</name>
</gene>
<dbReference type="VEuPathDB" id="CryptoDB:cubi_01412"/>
<dbReference type="OrthoDB" id="343806at2759"/>
<evidence type="ECO:0000256" key="1">
    <source>
        <dbReference type="SAM" id="MobiDB-lite"/>
    </source>
</evidence>
<dbReference type="Proteomes" id="UP000186176">
    <property type="component" value="Unassembled WGS sequence"/>
</dbReference>
<accession>A0A1J4MDL9</accession>
<sequence>MNIRIIIFRVLLILNVVSYTYSERKKQLMSDSEIIISIDENISLLLKFARLISIKKSEQARKKCTIALKNLKTLNSATENGNVKINPLTNIALNGLIWHSDPCNDPNHIVKHIELYNLIKFSNLFSQISNLKQDLNNNKQINVSVLTTKSSFPQYEKRFKNTVFRSHIISKPFIKHKTSTKAISQEIQSRMDSLAVNKNDSHNAVNSTPNATSILDACETTTSHSQNNTNNVVQSGKESIARELQELARMKSVSSKSASGFSESLSRILSERGAS</sequence>
<evidence type="ECO:0000313" key="4">
    <source>
        <dbReference type="Proteomes" id="UP000186176"/>
    </source>
</evidence>
<dbReference type="AlphaFoldDB" id="A0A1J4MDL9"/>
<dbReference type="GeneID" id="39978203"/>
<protein>
    <submittedName>
        <fullName evidence="3">Uncharacterized protein</fullName>
    </submittedName>
</protein>
<keyword evidence="4" id="KW-1185">Reference proteome</keyword>
<dbReference type="RefSeq" id="XP_028873651.1">
    <property type="nucleotide sequence ID" value="XM_029018424.1"/>
</dbReference>
<comment type="caution">
    <text evidence="3">The sequence shown here is derived from an EMBL/GenBank/DDBJ whole genome shotgun (WGS) entry which is preliminary data.</text>
</comment>
<reference evidence="3 4" key="1">
    <citation type="submission" date="2016-10" db="EMBL/GenBank/DDBJ databases">
        <title>Reductive evolution of mitochondrial metabolism and differential evolution of invasion-related proteins in Cryptosporidium.</title>
        <authorList>
            <person name="Liu S."/>
            <person name="Roellig D.M."/>
            <person name="Guo Y."/>
            <person name="Li N."/>
            <person name="Frace M.A."/>
            <person name="Tang K."/>
            <person name="Zhang L."/>
            <person name="Feng Y."/>
            <person name="Xiao L."/>
        </authorList>
    </citation>
    <scope>NUCLEOTIDE SEQUENCE [LARGE SCALE GENOMIC DNA]</scope>
    <source>
        <strain evidence="3">39726</strain>
    </source>
</reference>
<dbReference type="EMBL" id="LRBP01000025">
    <property type="protein sequence ID" value="OII72079.1"/>
    <property type="molecule type" value="Genomic_DNA"/>
</dbReference>
<name>A0A1J4MDL9_9CRYT</name>
<evidence type="ECO:0000313" key="3">
    <source>
        <dbReference type="EMBL" id="OII72079.1"/>
    </source>
</evidence>
<organism evidence="3 4">
    <name type="scientific">Cryptosporidium ubiquitum</name>
    <dbReference type="NCBI Taxonomy" id="857276"/>
    <lineage>
        <taxon>Eukaryota</taxon>
        <taxon>Sar</taxon>
        <taxon>Alveolata</taxon>
        <taxon>Apicomplexa</taxon>
        <taxon>Conoidasida</taxon>
        <taxon>Coccidia</taxon>
        <taxon>Eucoccidiorida</taxon>
        <taxon>Eimeriorina</taxon>
        <taxon>Cryptosporidiidae</taxon>
        <taxon>Cryptosporidium</taxon>
    </lineage>
</organism>